<dbReference type="AlphaFoldDB" id="A0A1E3PYJ0"/>
<dbReference type="PANTHER" id="PTHR33840">
    <property type="match status" value="1"/>
</dbReference>
<dbReference type="EMBL" id="KV454300">
    <property type="protein sequence ID" value="ODQ70481.1"/>
    <property type="molecule type" value="Genomic_DNA"/>
</dbReference>
<dbReference type="Proteomes" id="UP000094385">
    <property type="component" value="Unassembled WGS sequence"/>
</dbReference>
<dbReference type="PANTHER" id="PTHR33840:SF1">
    <property type="entry name" value="TLE1 PHOSPHOLIPASE DOMAIN-CONTAINING PROTEIN"/>
    <property type="match status" value="1"/>
</dbReference>
<dbReference type="SUPFAM" id="SSF53474">
    <property type="entry name" value="alpha/beta-Hydrolases"/>
    <property type="match status" value="1"/>
</dbReference>
<organism evidence="2 3">
    <name type="scientific">Lipomyces starkeyi NRRL Y-11557</name>
    <dbReference type="NCBI Taxonomy" id="675824"/>
    <lineage>
        <taxon>Eukaryota</taxon>
        <taxon>Fungi</taxon>
        <taxon>Dikarya</taxon>
        <taxon>Ascomycota</taxon>
        <taxon>Saccharomycotina</taxon>
        <taxon>Lipomycetes</taxon>
        <taxon>Lipomycetales</taxon>
        <taxon>Lipomycetaceae</taxon>
        <taxon>Lipomyces</taxon>
    </lineage>
</organism>
<gene>
    <name evidence="2" type="ORF">LIPSTDRAFT_74781</name>
</gene>
<reference evidence="2 3" key="1">
    <citation type="journal article" date="2016" name="Proc. Natl. Acad. Sci. U.S.A.">
        <title>Comparative genomics of biotechnologically important yeasts.</title>
        <authorList>
            <person name="Riley R."/>
            <person name="Haridas S."/>
            <person name="Wolfe K.H."/>
            <person name="Lopes M.R."/>
            <person name="Hittinger C.T."/>
            <person name="Goeker M."/>
            <person name="Salamov A.A."/>
            <person name="Wisecaver J.H."/>
            <person name="Long T.M."/>
            <person name="Calvey C.H."/>
            <person name="Aerts A.L."/>
            <person name="Barry K.W."/>
            <person name="Choi C."/>
            <person name="Clum A."/>
            <person name="Coughlan A.Y."/>
            <person name="Deshpande S."/>
            <person name="Douglass A.P."/>
            <person name="Hanson S.J."/>
            <person name="Klenk H.-P."/>
            <person name="LaButti K.M."/>
            <person name="Lapidus A."/>
            <person name="Lindquist E.A."/>
            <person name="Lipzen A.M."/>
            <person name="Meier-Kolthoff J.P."/>
            <person name="Ohm R.A."/>
            <person name="Otillar R.P."/>
            <person name="Pangilinan J.L."/>
            <person name="Peng Y."/>
            <person name="Rokas A."/>
            <person name="Rosa C.A."/>
            <person name="Scheuner C."/>
            <person name="Sibirny A.A."/>
            <person name="Slot J.C."/>
            <person name="Stielow J.B."/>
            <person name="Sun H."/>
            <person name="Kurtzman C.P."/>
            <person name="Blackwell M."/>
            <person name="Grigoriev I.V."/>
            <person name="Jeffries T.W."/>
        </authorList>
    </citation>
    <scope>NUCLEOTIDE SEQUENCE [LARGE SCALE GENOMIC DNA]</scope>
    <source>
        <strain evidence="2 3">NRRL Y-11557</strain>
    </source>
</reference>
<evidence type="ECO:0000313" key="3">
    <source>
        <dbReference type="Proteomes" id="UP000094385"/>
    </source>
</evidence>
<name>A0A1E3PYJ0_LIPST</name>
<sequence length="506" mass="58423">MKRIILLCDGTWQDSLAQTHWYPSNVSRLARAIKPVDSKGIAQVVYYHPGVGSEGGILGWFLGGTFGEGIIEQMKEVYCFLSYNYVPGDEIFFFGFSRGSYMVRALCSLVMEFGILRKSGMSEFVEVFQLFMKKKFEENEALKNLQEDLAKRGALIKPEYEKHKITVKAIGCFDTVGSLGVPRVFPWQKNDYKFLDLKLNQNVEHAFHALALDEPRIVFRPTLWFFDPNGPNFDNYKQVWFTGNHENVGGGPMYGTAPCTNLLPPSNKVRIPNYLSEGALAWLLSKFVAQVPNVLSDGTLIWMVSQCRDLLDIDHKYLHIDIRGGHTRRDGELDYTKAFDSHPRKQEPVWYRGPINYNIFFILLGAIPWWPWPPRDVGGYFPWEKDYDWFFERWWKWLKHMLSRKSKQQRLVTKESVHISVYNRDLITGTQSAALRNVILDPPNVNGNGDVVIEKEKNGTQHVQVSRGARNKKHIPLECYSHFEEAFWRDEGQDIHDTNRGRNGAI</sequence>
<dbReference type="STRING" id="675824.A0A1E3PYJ0"/>
<dbReference type="InterPro" id="IPR029058">
    <property type="entry name" value="AB_hydrolase_fold"/>
</dbReference>
<feature type="domain" description="T6SS Phospholipase effector Tle1-like catalytic" evidence="1">
    <location>
        <begin position="2"/>
        <end position="293"/>
    </location>
</feature>
<proteinExistence type="predicted"/>
<dbReference type="InterPro" id="IPR018712">
    <property type="entry name" value="Tle1-like_cat"/>
</dbReference>
<dbReference type="Pfam" id="PF09994">
    <property type="entry name" value="T6SS_Tle1-like_cat"/>
    <property type="match status" value="1"/>
</dbReference>
<evidence type="ECO:0000313" key="2">
    <source>
        <dbReference type="EMBL" id="ODQ70481.1"/>
    </source>
</evidence>
<accession>A0A1E3PYJ0</accession>
<dbReference type="OrthoDB" id="3162439at2759"/>
<evidence type="ECO:0000259" key="1">
    <source>
        <dbReference type="Pfam" id="PF09994"/>
    </source>
</evidence>
<protein>
    <recommendedName>
        <fullName evidence="1">T6SS Phospholipase effector Tle1-like catalytic domain-containing protein</fullName>
    </recommendedName>
</protein>
<keyword evidence="3" id="KW-1185">Reference proteome</keyword>